<evidence type="ECO:0000256" key="5">
    <source>
        <dbReference type="ARBA" id="ARBA00023242"/>
    </source>
</evidence>
<keyword evidence="2" id="KW-0805">Transcription regulation</keyword>
<dbReference type="Gene3D" id="4.10.240.10">
    <property type="entry name" value="Zn(2)-C6 fungal-type DNA-binding domain"/>
    <property type="match status" value="1"/>
</dbReference>
<evidence type="ECO:0000256" key="2">
    <source>
        <dbReference type="ARBA" id="ARBA00023015"/>
    </source>
</evidence>
<dbReference type="PROSITE" id="PS50048">
    <property type="entry name" value="ZN2_CY6_FUNGAL_2"/>
    <property type="match status" value="1"/>
</dbReference>
<dbReference type="PANTHER" id="PTHR31001:SF87">
    <property type="entry name" value="COL-21"/>
    <property type="match status" value="1"/>
</dbReference>
<evidence type="ECO:0000313" key="9">
    <source>
        <dbReference type="Proteomes" id="UP001610563"/>
    </source>
</evidence>
<comment type="caution">
    <text evidence="8">The sequence shown here is derived from an EMBL/GenBank/DDBJ whole genome shotgun (WGS) entry which is preliminary data.</text>
</comment>
<keyword evidence="3" id="KW-0238">DNA-binding</keyword>
<evidence type="ECO:0000313" key="8">
    <source>
        <dbReference type="EMBL" id="KAL2797388.1"/>
    </source>
</evidence>
<dbReference type="SUPFAM" id="SSF57701">
    <property type="entry name" value="Zn2/Cys6 DNA-binding domain"/>
    <property type="match status" value="1"/>
</dbReference>
<feature type="domain" description="Zn(2)-C6 fungal-type" evidence="7">
    <location>
        <begin position="12"/>
        <end position="43"/>
    </location>
</feature>
<proteinExistence type="predicted"/>
<evidence type="ECO:0000256" key="4">
    <source>
        <dbReference type="ARBA" id="ARBA00023163"/>
    </source>
</evidence>
<feature type="region of interest" description="Disordered" evidence="6">
    <location>
        <begin position="50"/>
        <end position="73"/>
    </location>
</feature>
<keyword evidence="9" id="KW-1185">Reference proteome</keyword>
<sequence length="689" mass="77918">MRGQRRRRVVSSCIPCYSKKQKCNRQYPCNQCTRRRRPELCSYVSSAAINQGSSPTPETGSNLSRSVEQDEEVSQRGENVMLDGPDNVADRFGYFNYSTVNTLGLLRQFGLDDEPPRSVPASAIFAECQRIPSQPILDFLTQYYIREVNWIGQVLHPPRFLLQYEQWQSAWEPNRRSIPVSDLEFTVLVLRVCTFTLHFLPSPTYMVDTIRGIPLSEIRALCAQTADKLANIASRVCSRGSLTRVLHMCFHALVSECEGRLACFWSRLGDCIKVAQAVGLHREADGPSEMDELERELRRRTMWNLIIWDYRLSRSLDRVPFLDLKFCTTSLPRMQLTSSHLGSFLAEPFAERLAEARLVKFSTSLPTSPHSTYDCNVAEERYERFCTEFLPAIPEPFALGHHTQSHWSEEDSTTGTRQRELLHLALYEYILLNFRPLLSISSSTVQELPKYKQALLRQHRTILARTALGMLYCATTLHSLLGQCHTRLSLITFHTFEAATVLACLLLSQTSELMNTTDNGGAGQRCPVDPLSSLTPEASPANCLRAVQDAQSLLDVLSQGSPLADVGSRNLAKLVGRIKELDHHHHHHHQHQHQQQQQQRSILWSPSCSTEQDFARLSPSGTVTAEAETQLDMSPEGFGFGSGLGLELDFTFSETDYNFLPMDGLDFLWQGTALDMQEFDCSGMQLMLT</sequence>
<keyword evidence="5" id="KW-0539">Nucleus</keyword>
<evidence type="ECO:0000259" key="7">
    <source>
        <dbReference type="PROSITE" id="PS50048"/>
    </source>
</evidence>
<evidence type="ECO:0000256" key="6">
    <source>
        <dbReference type="SAM" id="MobiDB-lite"/>
    </source>
</evidence>
<organism evidence="8 9">
    <name type="scientific">Aspergillus keveii</name>
    <dbReference type="NCBI Taxonomy" id="714993"/>
    <lineage>
        <taxon>Eukaryota</taxon>
        <taxon>Fungi</taxon>
        <taxon>Dikarya</taxon>
        <taxon>Ascomycota</taxon>
        <taxon>Pezizomycotina</taxon>
        <taxon>Eurotiomycetes</taxon>
        <taxon>Eurotiomycetidae</taxon>
        <taxon>Eurotiales</taxon>
        <taxon>Aspergillaceae</taxon>
        <taxon>Aspergillus</taxon>
        <taxon>Aspergillus subgen. Nidulantes</taxon>
    </lineage>
</organism>
<dbReference type="InterPro" id="IPR050613">
    <property type="entry name" value="Sec_Metabolite_Reg"/>
</dbReference>
<gene>
    <name evidence="8" type="ORF">BJX66DRAFT_92281</name>
</gene>
<evidence type="ECO:0000256" key="1">
    <source>
        <dbReference type="ARBA" id="ARBA00004123"/>
    </source>
</evidence>
<feature type="compositionally biased region" description="Polar residues" evidence="6">
    <location>
        <begin position="50"/>
        <end position="66"/>
    </location>
</feature>
<name>A0ABR4GED8_9EURO</name>
<dbReference type="InterPro" id="IPR001138">
    <property type="entry name" value="Zn2Cys6_DnaBD"/>
</dbReference>
<keyword evidence="4" id="KW-0804">Transcription</keyword>
<dbReference type="Proteomes" id="UP001610563">
    <property type="component" value="Unassembled WGS sequence"/>
</dbReference>
<dbReference type="InterPro" id="IPR036864">
    <property type="entry name" value="Zn2-C6_fun-type_DNA-bd_sf"/>
</dbReference>
<comment type="subcellular location">
    <subcellularLocation>
        <location evidence="1">Nucleus</location>
    </subcellularLocation>
</comment>
<dbReference type="EMBL" id="JBFTWV010000019">
    <property type="protein sequence ID" value="KAL2797388.1"/>
    <property type="molecule type" value="Genomic_DNA"/>
</dbReference>
<evidence type="ECO:0000256" key="3">
    <source>
        <dbReference type="ARBA" id="ARBA00023125"/>
    </source>
</evidence>
<protein>
    <recommendedName>
        <fullName evidence="7">Zn(2)-C6 fungal-type domain-containing protein</fullName>
    </recommendedName>
</protein>
<reference evidence="8 9" key="1">
    <citation type="submission" date="2024-07" db="EMBL/GenBank/DDBJ databases">
        <title>Section-level genome sequencing and comparative genomics of Aspergillus sections Usti and Cavernicolus.</title>
        <authorList>
            <consortium name="Lawrence Berkeley National Laboratory"/>
            <person name="Nybo J.L."/>
            <person name="Vesth T.C."/>
            <person name="Theobald S."/>
            <person name="Frisvad J.C."/>
            <person name="Larsen T.O."/>
            <person name="Kjaerboelling I."/>
            <person name="Rothschild-Mancinelli K."/>
            <person name="Lyhne E.K."/>
            <person name="Kogle M.E."/>
            <person name="Barry K."/>
            <person name="Clum A."/>
            <person name="Na H."/>
            <person name="Ledsgaard L."/>
            <person name="Lin J."/>
            <person name="Lipzen A."/>
            <person name="Kuo A."/>
            <person name="Riley R."/>
            <person name="Mondo S."/>
            <person name="Labutti K."/>
            <person name="Haridas S."/>
            <person name="Pangalinan J."/>
            <person name="Salamov A.A."/>
            <person name="Simmons B.A."/>
            <person name="Magnuson J.K."/>
            <person name="Chen J."/>
            <person name="Drula E."/>
            <person name="Henrissat B."/>
            <person name="Wiebenga A."/>
            <person name="Lubbers R.J."/>
            <person name="Gomes A.C."/>
            <person name="Makela M.R."/>
            <person name="Stajich J."/>
            <person name="Grigoriev I.V."/>
            <person name="Mortensen U.H."/>
            <person name="De Vries R.P."/>
            <person name="Baker S.E."/>
            <person name="Andersen M.R."/>
        </authorList>
    </citation>
    <scope>NUCLEOTIDE SEQUENCE [LARGE SCALE GENOMIC DNA]</scope>
    <source>
        <strain evidence="8 9">CBS 209.92</strain>
    </source>
</reference>
<dbReference type="CDD" id="cd12148">
    <property type="entry name" value="fungal_TF_MHR"/>
    <property type="match status" value="1"/>
</dbReference>
<accession>A0ABR4GED8</accession>
<dbReference type="PANTHER" id="PTHR31001">
    <property type="entry name" value="UNCHARACTERIZED TRANSCRIPTIONAL REGULATORY PROTEIN"/>
    <property type="match status" value="1"/>
</dbReference>